<evidence type="ECO:0000313" key="3">
    <source>
        <dbReference type="EMBL" id="MCI11312.1"/>
    </source>
</evidence>
<protein>
    <recommendedName>
        <fullName evidence="2">Retrotransposon gag domain-containing protein</fullName>
    </recommendedName>
</protein>
<feature type="non-terminal residue" evidence="3">
    <location>
        <position position="247"/>
    </location>
</feature>
<organism evidence="3 4">
    <name type="scientific">Trifolium medium</name>
    <dbReference type="NCBI Taxonomy" id="97028"/>
    <lineage>
        <taxon>Eukaryota</taxon>
        <taxon>Viridiplantae</taxon>
        <taxon>Streptophyta</taxon>
        <taxon>Embryophyta</taxon>
        <taxon>Tracheophyta</taxon>
        <taxon>Spermatophyta</taxon>
        <taxon>Magnoliopsida</taxon>
        <taxon>eudicotyledons</taxon>
        <taxon>Gunneridae</taxon>
        <taxon>Pentapetalae</taxon>
        <taxon>rosids</taxon>
        <taxon>fabids</taxon>
        <taxon>Fabales</taxon>
        <taxon>Fabaceae</taxon>
        <taxon>Papilionoideae</taxon>
        <taxon>50 kb inversion clade</taxon>
        <taxon>NPAAA clade</taxon>
        <taxon>Hologalegina</taxon>
        <taxon>IRL clade</taxon>
        <taxon>Trifolieae</taxon>
        <taxon>Trifolium</taxon>
    </lineage>
</organism>
<dbReference type="InterPro" id="IPR005162">
    <property type="entry name" value="Retrotrans_gag_dom"/>
</dbReference>
<keyword evidence="4" id="KW-1185">Reference proteome</keyword>
<dbReference type="Pfam" id="PF03732">
    <property type="entry name" value="Retrotrans_gag"/>
    <property type="match status" value="1"/>
</dbReference>
<accession>A0A392PHQ0</accession>
<comment type="caution">
    <text evidence="3">The sequence shown here is derived from an EMBL/GenBank/DDBJ whole genome shotgun (WGS) entry which is preliminary data.</text>
</comment>
<evidence type="ECO:0000256" key="1">
    <source>
        <dbReference type="SAM" id="MobiDB-lite"/>
    </source>
</evidence>
<proteinExistence type="predicted"/>
<dbReference type="PANTHER" id="PTHR33223">
    <property type="entry name" value="CCHC-TYPE DOMAIN-CONTAINING PROTEIN"/>
    <property type="match status" value="1"/>
</dbReference>
<evidence type="ECO:0000313" key="4">
    <source>
        <dbReference type="Proteomes" id="UP000265520"/>
    </source>
</evidence>
<reference evidence="3 4" key="1">
    <citation type="journal article" date="2018" name="Front. Plant Sci.">
        <title>Red Clover (Trifolium pratense) and Zigzag Clover (T. medium) - A Picture of Genomic Similarities and Differences.</title>
        <authorList>
            <person name="Dluhosova J."/>
            <person name="Istvanek J."/>
            <person name="Nedelnik J."/>
            <person name="Repkova J."/>
        </authorList>
    </citation>
    <scope>NUCLEOTIDE SEQUENCE [LARGE SCALE GENOMIC DNA]</scope>
    <source>
        <strain evidence="4">cv. 10/8</strain>
        <tissue evidence="3">Leaf</tissue>
    </source>
</reference>
<sequence length="247" mass="27331">MPATLIAMLERTLGKSLQPSTESVQIRNLGETPEKESGKSLGSVKEITGAKSMEGSSSQLKGDALMEFRQSVRKVELPSFDGTDPAGWISRAEVYFRVQDTSSEVKVNLAQLCMEGPTIHFFNSLLDEDKVLTWEGLKSALLERYGGNGEGDVYEQLSELRQKGTVEEYITDFEYLIAQIPKLPDKQFQGYFLHGLKSEVRGKVRSLMAMGGMTRARLLQVTRAVEKEVKGEMGLGYNRGSKSYGSG</sequence>
<evidence type="ECO:0000259" key="2">
    <source>
        <dbReference type="Pfam" id="PF03732"/>
    </source>
</evidence>
<dbReference type="Proteomes" id="UP000265520">
    <property type="component" value="Unassembled WGS sequence"/>
</dbReference>
<feature type="domain" description="Retrotransposon gag" evidence="2">
    <location>
        <begin position="109"/>
        <end position="197"/>
    </location>
</feature>
<dbReference type="PANTHER" id="PTHR33223:SF6">
    <property type="entry name" value="CCHC-TYPE DOMAIN-CONTAINING PROTEIN"/>
    <property type="match status" value="1"/>
</dbReference>
<name>A0A392PHQ0_9FABA</name>
<dbReference type="AlphaFoldDB" id="A0A392PHQ0"/>
<dbReference type="EMBL" id="LXQA010079688">
    <property type="protein sequence ID" value="MCI11312.1"/>
    <property type="molecule type" value="Genomic_DNA"/>
</dbReference>
<feature type="region of interest" description="Disordered" evidence="1">
    <location>
        <begin position="20"/>
        <end position="42"/>
    </location>
</feature>